<keyword evidence="3" id="KW-1185">Reference proteome</keyword>
<dbReference type="Proteomes" id="UP000183263">
    <property type="component" value="Unassembled WGS sequence"/>
</dbReference>
<protein>
    <recommendedName>
        <fullName evidence="4">Pullulanase</fullName>
    </recommendedName>
</protein>
<evidence type="ECO:0000313" key="3">
    <source>
        <dbReference type="Proteomes" id="UP000183263"/>
    </source>
</evidence>
<dbReference type="InterPro" id="IPR028974">
    <property type="entry name" value="TSP_type-3_rpt"/>
</dbReference>
<evidence type="ECO:0000313" key="2">
    <source>
        <dbReference type="EMBL" id="SDJ27202.1"/>
    </source>
</evidence>
<reference evidence="2 3" key="1">
    <citation type="submission" date="2016-10" db="EMBL/GenBank/DDBJ databases">
        <authorList>
            <person name="de Groot N.N."/>
        </authorList>
    </citation>
    <scope>NUCLEOTIDE SEQUENCE [LARGE SCALE GENOMIC DNA]</scope>
    <source>
        <strain evidence="2 3">DSM 44892</strain>
    </source>
</reference>
<dbReference type="RefSeq" id="WP_072738876.1">
    <property type="nucleotide sequence ID" value="NZ_CP048813.1"/>
</dbReference>
<evidence type="ECO:0008006" key="4">
    <source>
        <dbReference type="Google" id="ProtNLM"/>
    </source>
</evidence>
<gene>
    <name evidence="2" type="ORF">SAMN05444695_1219</name>
</gene>
<organism evidence="2 3">
    <name type="scientific">Rhodococcus triatomae</name>
    <dbReference type="NCBI Taxonomy" id="300028"/>
    <lineage>
        <taxon>Bacteria</taxon>
        <taxon>Bacillati</taxon>
        <taxon>Actinomycetota</taxon>
        <taxon>Actinomycetes</taxon>
        <taxon>Mycobacteriales</taxon>
        <taxon>Nocardiaceae</taxon>
        <taxon>Rhodococcus</taxon>
    </lineage>
</organism>
<dbReference type="SUPFAM" id="SSF103647">
    <property type="entry name" value="TSP type-3 repeat"/>
    <property type="match status" value="1"/>
</dbReference>
<feature type="region of interest" description="Disordered" evidence="1">
    <location>
        <begin position="89"/>
        <end position="189"/>
    </location>
</feature>
<feature type="region of interest" description="Disordered" evidence="1">
    <location>
        <begin position="1"/>
        <end position="24"/>
    </location>
</feature>
<proteinExistence type="predicted"/>
<dbReference type="EMBL" id="FNDN01000021">
    <property type="protein sequence ID" value="SDJ27202.1"/>
    <property type="molecule type" value="Genomic_DNA"/>
</dbReference>
<accession>A0A1G8SD84</accession>
<sequence length="189" mass="19745">MDPLEPVEYSFGTGHGEPTSWSSVPDLIVGGGSVPNAVRLDFDGDGLLDDAMWDSDGDGIADHSILDVDLEESGWDELGLDAAGEQARYFTDPSGAGTWNLEVQGPERAAPESTEQGLDEQRSDEAAPGVPVPAPAAAHEPRLPETRTVGVTGMAEPASVPTTADVHLARGREFGVDEPEDRGPVTVGS</sequence>
<dbReference type="GO" id="GO:0005509">
    <property type="term" value="F:calcium ion binding"/>
    <property type="evidence" value="ECO:0007669"/>
    <property type="project" value="InterPro"/>
</dbReference>
<name>A0A1G8SD84_9NOCA</name>
<dbReference type="AlphaFoldDB" id="A0A1G8SD84"/>
<evidence type="ECO:0000256" key="1">
    <source>
        <dbReference type="SAM" id="MobiDB-lite"/>
    </source>
</evidence>